<dbReference type="PANTHER" id="PTHR45868">
    <property type="entry name" value="HEAVY METAL-ASSOCIATED ISOPRENYLATED PLANT PROTEIN 33-RELATED"/>
    <property type="match status" value="1"/>
</dbReference>
<keyword evidence="4" id="KW-1185">Reference proteome</keyword>
<proteinExistence type="predicted"/>
<feature type="region of interest" description="Disordered" evidence="2">
    <location>
        <begin position="1"/>
        <end position="69"/>
    </location>
</feature>
<feature type="compositionally biased region" description="Basic and acidic residues" evidence="2">
    <location>
        <begin position="185"/>
        <end position="196"/>
    </location>
</feature>
<feature type="region of interest" description="Disordered" evidence="2">
    <location>
        <begin position="168"/>
        <end position="196"/>
    </location>
</feature>
<feature type="compositionally biased region" description="Basic and acidic residues" evidence="2">
    <location>
        <begin position="49"/>
        <end position="63"/>
    </location>
</feature>
<evidence type="ECO:0000256" key="1">
    <source>
        <dbReference type="ARBA" id="ARBA00022723"/>
    </source>
</evidence>
<dbReference type="HOGENOM" id="CLU_063559_0_0_1"/>
<accession>A0A0E0GEG5</accession>
<evidence type="ECO:0000313" key="4">
    <source>
        <dbReference type="Proteomes" id="UP000006591"/>
    </source>
</evidence>
<dbReference type="EnsemblPlants" id="ONIVA02G39040.1">
    <property type="protein sequence ID" value="ONIVA02G39040.1"/>
    <property type="gene ID" value="ONIVA02G39040"/>
</dbReference>
<dbReference type="Gramene" id="ONIVA02G39040.1">
    <property type="protein sequence ID" value="ONIVA02G39040.1"/>
    <property type="gene ID" value="ONIVA02G39040"/>
</dbReference>
<evidence type="ECO:0008006" key="5">
    <source>
        <dbReference type="Google" id="ProtNLM"/>
    </source>
</evidence>
<feature type="compositionally biased region" description="Basic and acidic residues" evidence="2">
    <location>
        <begin position="126"/>
        <end position="143"/>
    </location>
</feature>
<dbReference type="OMA" id="TPYHAGG"/>
<dbReference type="GO" id="GO:0046872">
    <property type="term" value="F:metal ion binding"/>
    <property type="evidence" value="ECO:0007669"/>
    <property type="project" value="UniProtKB-KW"/>
</dbReference>
<dbReference type="Proteomes" id="UP000006591">
    <property type="component" value="Chromosome 2"/>
</dbReference>
<feature type="region of interest" description="Disordered" evidence="2">
    <location>
        <begin position="86"/>
        <end position="146"/>
    </location>
</feature>
<sequence length="371" mass="40234">MVGSKRASGEEDGGRDGKLELTDSNPLSLASVFSPAVSSPYSPSPCSRLQEEGDESHKPERTEINPSLDKVTVVGDVDSRVLVKKLSKVGKITEVMAPPPPPSPAAPSEEGKKSDSNGGEKPTSPADEKSTRKDEGKDGKGDKSPAAAAAACKQECSKCTAGKEAATRADEAGRAAGKTASSKDATTKRSGDGDKSEPAAVVVEYQYHHHYNRLEPAMVVLVHLPYFAANATPYHAGGYYPMPPPMSVLRHPSQLRPQPSRFDEDYFNKDNTAAGSRPSLAPVRRWPSSHGCRSPKVDEERMIYVGPTCQWVPSILLVNDKRVQHIFFISNATKAPRQRHVERRPSQYYHVGATSAKPPSKTVEEVKLHRF</sequence>
<protein>
    <recommendedName>
        <fullName evidence="5">HMA domain-containing protein</fullName>
    </recommendedName>
</protein>
<reference evidence="3" key="2">
    <citation type="submission" date="2018-04" db="EMBL/GenBank/DDBJ databases">
        <title>OnivRS2 (Oryza nivara Reference Sequence Version 2).</title>
        <authorList>
            <person name="Zhang J."/>
            <person name="Kudrna D."/>
            <person name="Lee S."/>
            <person name="Talag J."/>
            <person name="Rajasekar S."/>
            <person name="Welchert J."/>
            <person name="Hsing Y.-I."/>
            <person name="Wing R.A."/>
        </authorList>
    </citation>
    <scope>NUCLEOTIDE SEQUENCE [LARGE SCALE GENOMIC DNA]</scope>
    <source>
        <strain evidence="3">SL10</strain>
    </source>
</reference>
<organism evidence="3">
    <name type="scientific">Oryza nivara</name>
    <name type="common">Indian wild rice</name>
    <name type="synonym">Oryza sativa f. spontanea</name>
    <dbReference type="NCBI Taxonomy" id="4536"/>
    <lineage>
        <taxon>Eukaryota</taxon>
        <taxon>Viridiplantae</taxon>
        <taxon>Streptophyta</taxon>
        <taxon>Embryophyta</taxon>
        <taxon>Tracheophyta</taxon>
        <taxon>Spermatophyta</taxon>
        <taxon>Magnoliopsida</taxon>
        <taxon>Liliopsida</taxon>
        <taxon>Poales</taxon>
        <taxon>Poaceae</taxon>
        <taxon>BOP clade</taxon>
        <taxon>Oryzoideae</taxon>
        <taxon>Oryzeae</taxon>
        <taxon>Oryzinae</taxon>
        <taxon>Oryza</taxon>
    </lineage>
</organism>
<dbReference type="eggNOG" id="KOG1603">
    <property type="taxonomic scope" value="Eukaryota"/>
</dbReference>
<feature type="compositionally biased region" description="Basic and acidic residues" evidence="2">
    <location>
        <begin position="7"/>
        <end position="21"/>
    </location>
</feature>
<evidence type="ECO:0000256" key="2">
    <source>
        <dbReference type="SAM" id="MobiDB-lite"/>
    </source>
</evidence>
<evidence type="ECO:0000313" key="3">
    <source>
        <dbReference type="EnsemblPlants" id="ONIVA02G39040.1"/>
    </source>
</evidence>
<dbReference type="AlphaFoldDB" id="A0A0E0GEG5"/>
<dbReference type="PANTHER" id="PTHR45868:SF14">
    <property type="entry name" value="OS08G0205500 PROTEIN"/>
    <property type="match status" value="1"/>
</dbReference>
<feature type="compositionally biased region" description="Low complexity" evidence="2">
    <location>
        <begin position="27"/>
        <end position="47"/>
    </location>
</feature>
<reference evidence="3" key="1">
    <citation type="submission" date="2015-04" db="UniProtKB">
        <authorList>
            <consortium name="EnsemblPlants"/>
        </authorList>
    </citation>
    <scope>IDENTIFICATION</scope>
    <source>
        <strain evidence="3">SL10</strain>
    </source>
</reference>
<keyword evidence="1" id="KW-0479">Metal-binding</keyword>
<feature type="region of interest" description="Disordered" evidence="2">
    <location>
        <begin position="270"/>
        <end position="292"/>
    </location>
</feature>
<name>A0A0E0GEG5_ORYNI</name>